<dbReference type="AlphaFoldDB" id="A0A091CQC9"/>
<reference evidence="2 3" key="1">
    <citation type="submission" date="2013-11" db="EMBL/GenBank/DDBJ databases">
        <title>The Damaraland mole rat (Fukomys damarensis) genome and evolution of African mole rats.</title>
        <authorList>
            <person name="Gladyshev V.N."/>
            <person name="Fang X."/>
        </authorList>
    </citation>
    <scope>NUCLEOTIDE SEQUENCE [LARGE SCALE GENOMIC DNA]</scope>
    <source>
        <tissue evidence="2">Liver</tissue>
    </source>
</reference>
<gene>
    <name evidence="2" type="ORF">H920_17253</name>
</gene>
<dbReference type="EMBL" id="KN124392">
    <property type="protein sequence ID" value="KFO21344.1"/>
    <property type="molecule type" value="Genomic_DNA"/>
</dbReference>
<sequence length="267" mass="28751">MAQNVSGTTLCGKADCAIPLPGLWLASLSNPVHTHTRARTQSGALCSIPELAETSATEEHMPQPVHWRTPRETLLAPGTLSPHATLCYAHTYTWPCATRCQHVFHESSSADCDASSRSKGVSDHVASSAKGRPPRRRYGPSSQVLSTSYRGVTAQLGSLSVSQSEEAVHPDRAKTTVMSGCNSGSVNISTLKRTVSDDGSRGNSREVAALEQHLQGQRVDSLPWRPELLPSLELGRGPRHVAGIPTRPSQGSNNFMTRFVRICILPN</sequence>
<feature type="region of interest" description="Disordered" evidence="1">
    <location>
        <begin position="111"/>
        <end position="143"/>
    </location>
</feature>
<evidence type="ECO:0000313" key="2">
    <source>
        <dbReference type="EMBL" id="KFO21344.1"/>
    </source>
</evidence>
<protein>
    <submittedName>
        <fullName evidence="2">Uncharacterized protein</fullName>
    </submittedName>
</protein>
<proteinExistence type="predicted"/>
<evidence type="ECO:0000256" key="1">
    <source>
        <dbReference type="SAM" id="MobiDB-lite"/>
    </source>
</evidence>
<accession>A0A091CQC9</accession>
<organism evidence="2 3">
    <name type="scientific">Fukomys damarensis</name>
    <name type="common">Damaraland mole rat</name>
    <name type="synonym">Cryptomys damarensis</name>
    <dbReference type="NCBI Taxonomy" id="885580"/>
    <lineage>
        <taxon>Eukaryota</taxon>
        <taxon>Metazoa</taxon>
        <taxon>Chordata</taxon>
        <taxon>Craniata</taxon>
        <taxon>Vertebrata</taxon>
        <taxon>Euteleostomi</taxon>
        <taxon>Mammalia</taxon>
        <taxon>Eutheria</taxon>
        <taxon>Euarchontoglires</taxon>
        <taxon>Glires</taxon>
        <taxon>Rodentia</taxon>
        <taxon>Hystricomorpha</taxon>
        <taxon>Bathyergidae</taxon>
        <taxon>Fukomys</taxon>
    </lineage>
</organism>
<dbReference type="Proteomes" id="UP000028990">
    <property type="component" value="Unassembled WGS sequence"/>
</dbReference>
<keyword evidence="3" id="KW-1185">Reference proteome</keyword>
<evidence type="ECO:0000313" key="3">
    <source>
        <dbReference type="Proteomes" id="UP000028990"/>
    </source>
</evidence>
<name>A0A091CQC9_FUKDA</name>